<dbReference type="AlphaFoldDB" id="A0A8X6V3F6"/>
<protein>
    <submittedName>
        <fullName evidence="1">Uncharacterized protein</fullName>
    </submittedName>
</protein>
<evidence type="ECO:0000313" key="2">
    <source>
        <dbReference type="Proteomes" id="UP000887159"/>
    </source>
</evidence>
<proteinExistence type="predicted"/>
<keyword evidence="2" id="KW-1185">Reference proteome</keyword>
<dbReference type="EMBL" id="BMAU01021136">
    <property type="protein sequence ID" value="GFX91769.1"/>
    <property type="molecule type" value="Genomic_DNA"/>
</dbReference>
<name>A0A8X6V3F6_TRICX</name>
<accession>A0A8X6V3F6</accession>
<sequence length="86" mass="9813">MVDDDDCCAVGYGFEFWRGMHVCKCVVLSRHKVTLSSSRAANPLVGLVGKEERWEEPEHPRVFSLKTQNEPTTNRFVPCVVLQRYG</sequence>
<gene>
    <name evidence="1" type="ORF">TNCV_3529681</name>
</gene>
<organism evidence="1 2">
    <name type="scientific">Trichonephila clavipes</name>
    <name type="common">Golden silk orbweaver</name>
    <name type="synonym">Nephila clavipes</name>
    <dbReference type="NCBI Taxonomy" id="2585209"/>
    <lineage>
        <taxon>Eukaryota</taxon>
        <taxon>Metazoa</taxon>
        <taxon>Ecdysozoa</taxon>
        <taxon>Arthropoda</taxon>
        <taxon>Chelicerata</taxon>
        <taxon>Arachnida</taxon>
        <taxon>Araneae</taxon>
        <taxon>Araneomorphae</taxon>
        <taxon>Entelegynae</taxon>
        <taxon>Araneoidea</taxon>
        <taxon>Nephilidae</taxon>
        <taxon>Trichonephila</taxon>
    </lineage>
</organism>
<comment type="caution">
    <text evidence="1">The sequence shown here is derived from an EMBL/GenBank/DDBJ whole genome shotgun (WGS) entry which is preliminary data.</text>
</comment>
<evidence type="ECO:0000313" key="1">
    <source>
        <dbReference type="EMBL" id="GFX91769.1"/>
    </source>
</evidence>
<dbReference type="Proteomes" id="UP000887159">
    <property type="component" value="Unassembled WGS sequence"/>
</dbReference>
<reference evidence="1" key="1">
    <citation type="submission" date="2020-08" db="EMBL/GenBank/DDBJ databases">
        <title>Multicomponent nature underlies the extraordinary mechanical properties of spider dragline silk.</title>
        <authorList>
            <person name="Kono N."/>
            <person name="Nakamura H."/>
            <person name="Mori M."/>
            <person name="Yoshida Y."/>
            <person name="Ohtoshi R."/>
            <person name="Malay A.D."/>
            <person name="Moran D.A.P."/>
            <person name="Tomita M."/>
            <person name="Numata K."/>
            <person name="Arakawa K."/>
        </authorList>
    </citation>
    <scope>NUCLEOTIDE SEQUENCE</scope>
</reference>